<dbReference type="SUPFAM" id="SSF51182">
    <property type="entry name" value="RmlC-like cupins"/>
    <property type="match status" value="1"/>
</dbReference>
<dbReference type="RefSeq" id="WP_311345277.1">
    <property type="nucleotide sequence ID" value="NZ_JAVREI010000006.1"/>
</dbReference>
<evidence type="ECO:0000313" key="3">
    <source>
        <dbReference type="Proteomes" id="UP001183222"/>
    </source>
</evidence>
<dbReference type="PANTHER" id="PTHR36440:SF1">
    <property type="entry name" value="PUTATIVE (AFU_ORTHOLOGUE AFUA_8G07350)-RELATED"/>
    <property type="match status" value="1"/>
</dbReference>
<accession>A0ABU2K8E5</accession>
<dbReference type="Proteomes" id="UP001183222">
    <property type="component" value="Unassembled WGS sequence"/>
</dbReference>
<reference evidence="3" key="1">
    <citation type="submission" date="2023-07" db="EMBL/GenBank/DDBJ databases">
        <title>30 novel species of actinomycetes from the DSMZ collection.</title>
        <authorList>
            <person name="Nouioui I."/>
        </authorList>
    </citation>
    <scope>NUCLEOTIDE SEQUENCE [LARGE SCALE GENOMIC DNA]</scope>
    <source>
        <strain evidence="3">DSM 46792</strain>
    </source>
</reference>
<evidence type="ECO:0000313" key="2">
    <source>
        <dbReference type="EMBL" id="MDT0276462.1"/>
    </source>
</evidence>
<feature type="domain" description="Cupin type-2" evidence="1">
    <location>
        <begin position="41"/>
        <end position="102"/>
    </location>
</feature>
<dbReference type="Pfam" id="PF07883">
    <property type="entry name" value="Cupin_2"/>
    <property type="match status" value="1"/>
</dbReference>
<dbReference type="PANTHER" id="PTHR36440">
    <property type="entry name" value="PUTATIVE (AFU_ORTHOLOGUE AFUA_8G07350)-RELATED"/>
    <property type="match status" value="1"/>
</dbReference>
<dbReference type="InterPro" id="IPR013096">
    <property type="entry name" value="Cupin_2"/>
</dbReference>
<dbReference type="InterPro" id="IPR014710">
    <property type="entry name" value="RmlC-like_jellyroll"/>
</dbReference>
<keyword evidence="3" id="KW-1185">Reference proteome</keyword>
<sequence length="149" mass="16028">MTLLGPGQGSRLTALGSTYTTKAAGNATDNAYWLAEEEFWGETTPQHAHTTADEAFVVVSGRAAAWLDGEEVDAGPGTFLLVRRGRPHALRRLSQEPVRMFTLATPAGMEHVFRAVVEQGEEALLEDPARLVALAEEHGTRILGDHPGP</sequence>
<name>A0ABU2K8E5_9ACTN</name>
<dbReference type="Gene3D" id="2.60.120.10">
    <property type="entry name" value="Jelly Rolls"/>
    <property type="match status" value="1"/>
</dbReference>
<dbReference type="InterPro" id="IPR053146">
    <property type="entry name" value="QDO-like"/>
</dbReference>
<evidence type="ECO:0000259" key="1">
    <source>
        <dbReference type="Pfam" id="PF07883"/>
    </source>
</evidence>
<dbReference type="EMBL" id="JAVREI010000006">
    <property type="protein sequence ID" value="MDT0276462.1"/>
    <property type="molecule type" value="Genomic_DNA"/>
</dbReference>
<protein>
    <submittedName>
        <fullName evidence="2">Cupin domain-containing protein</fullName>
    </submittedName>
</protein>
<proteinExistence type="predicted"/>
<organism evidence="2 3">
    <name type="scientific">Blastococcus goldschmidtiae</name>
    <dbReference type="NCBI Taxonomy" id="3075546"/>
    <lineage>
        <taxon>Bacteria</taxon>
        <taxon>Bacillati</taxon>
        <taxon>Actinomycetota</taxon>
        <taxon>Actinomycetes</taxon>
        <taxon>Geodermatophilales</taxon>
        <taxon>Geodermatophilaceae</taxon>
        <taxon>Blastococcus</taxon>
    </lineage>
</organism>
<gene>
    <name evidence="2" type="ORF">RM425_11185</name>
</gene>
<comment type="caution">
    <text evidence="2">The sequence shown here is derived from an EMBL/GenBank/DDBJ whole genome shotgun (WGS) entry which is preliminary data.</text>
</comment>
<dbReference type="InterPro" id="IPR011051">
    <property type="entry name" value="RmlC_Cupin_sf"/>
</dbReference>